<comment type="catalytic activity">
    <reaction evidence="4">
        <text>O-phospho-L-tyrosyl-[protein] + H2O = L-tyrosyl-[protein] + phosphate</text>
        <dbReference type="Rhea" id="RHEA:10684"/>
        <dbReference type="Rhea" id="RHEA-COMP:10136"/>
        <dbReference type="Rhea" id="RHEA-COMP:20101"/>
        <dbReference type="ChEBI" id="CHEBI:15377"/>
        <dbReference type="ChEBI" id="CHEBI:43474"/>
        <dbReference type="ChEBI" id="CHEBI:46858"/>
        <dbReference type="ChEBI" id="CHEBI:61978"/>
        <dbReference type="EC" id="3.1.3.48"/>
    </reaction>
</comment>
<evidence type="ECO:0000256" key="1">
    <source>
        <dbReference type="ARBA" id="ARBA00013064"/>
    </source>
</evidence>
<evidence type="ECO:0000256" key="3">
    <source>
        <dbReference type="ARBA" id="ARBA00022912"/>
    </source>
</evidence>
<sequence>MFRLKPSEYPTSEATAEENVPKNRCPNVVAGDIHRPHLNPRPDYESDYVNAVYVDGHRKQNTFFVTQMPLPDTRVDLWRLVEDYECIAIVMLNELQPEDESAPNYWPVDDDSMSIGPFTINKTSCDENDGIITTDLDVTSHVTTESPLKVKHIRVVDWPNTQALPTNSETLLRVFQNLMKWRKQNDDKPILVHCWCGEMRCGMFCCLANVWEKMNEEHEVDVFNVVRQIRMNRPEFLVDEDQYKFMYQFAKDFLESESTYANFQ</sequence>
<dbReference type="InterPro" id="IPR003595">
    <property type="entry name" value="Tyr_Pase_cat"/>
</dbReference>
<dbReference type="SUPFAM" id="SSF52799">
    <property type="entry name" value="(Phosphotyrosine protein) phosphatases II"/>
    <property type="match status" value="1"/>
</dbReference>
<dbReference type="AlphaFoldDB" id="A0AAD9ULC0"/>
<dbReference type="InterPro" id="IPR029021">
    <property type="entry name" value="Prot-tyrosine_phosphatase-like"/>
</dbReference>
<comment type="caution">
    <text evidence="8">The sequence shown here is derived from an EMBL/GenBank/DDBJ whole genome shotgun (WGS) entry which is preliminary data.</text>
</comment>
<feature type="compositionally biased region" description="Basic and acidic residues" evidence="5">
    <location>
        <begin position="32"/>
        <end position="42"/>
    </location>
</feature>
<dbReference type="InterPro" id="IPR000242">
    <property type="entry name" value="PTP_cat"/>
</dbReference>
<dbReference type="PANTHER" id="PTHR19134:SF527">
    <property type="entry name" value="TYROSINE-PROTEIN PHOSPHATASE NON-RECEPTOR TYPE 7"/>
    <property type="match status" value="1"/>
</dbReference>
<dbReference type="InterPro" id="IPR000387">
    <property type="entry name" value="Tyr_Pase_dom"/>
</dbReference>
<dbReference type="Pfam" id="PF00102">
    <property type="entry name" value="Y_phosphatase"/>
    <property type="match status" value="1"/>
</dbReference>
<accession>A0AAD9ULC0</accession>
<feature type="region of interest" description="Disordered" evidence="5">
    <location>
        <begin position="1"/>
        <end position="42"/>
    </location>
</feature>
<dbReference type="PRINTS" id="PR00700">
    <property type="entry name" value="PRTYPHPHTASE"/>
</dbReference>
<dbReference type="InterPro" id="IPR016130">
    <property type="entry name" value="Tyr_Pase_AS"/>
</dbReference>
<evidence type="ECO:0000256" key="4">
    <source>
        <dbReference type="ARBA" id="ARBA00051722"/>
    </source>
</evidence>
<keyword evidence="2" id="KW-0378">Hydrolase</keyword>
<evidence type="ECO:0000259" key="6">
    <source>
        <dbReference type="PROSITE" id="PS50055"/>
    </source>
</evidence>
<protein>
    <recommendedName>
        <fullName evidence="1">protein-tyrosine-phosphatase</fullName>
        <ecNumber evidence="1">3.1.3.48</ecNumber>
    </recommendedName>
</protein>
<keyword evidence="3" id="KW-0904">Protein phosphatase</keyword>
<evidence type="ECO:0000259" key="7">
    <source>
        <dbReference type="PROSITE" id="PS50056"/>
    </source>
</evidence>
<organism evidence="8 9">
    <name type="scientific">Ridgeia piscesae</name>
    <name type="common">Tubeworm</name>
    <dbReference type="NCBI Taxonomy" id="27915"/>
    <lineage>
        <taxon>Eukaryota</taxon>
        <taxon>Metazoa</taxon>
        <taxon>Spiralia</taxon>
        <taxon>Lophotrochozoa</taxon>
        <taxon>Annelida</taxon>
        <taxon>Polychaeta</taxon>
        <taxon>Sedentaria</taxon>
        <taxon>Canalipalpata</taxon>
        <taxon>Sabellida</taxon>
        <taxon>Siboglinidae</taxon>
        <taxon>Ridgeia</taxon>
    </lineage>
</organism>
<keyword evidence="9" id="KW-1185">Reference proteome</keyword>
<dbReference type="PANTHER" id="PTHR19134">
    <property type="entry name" value="RECEPTOR-TYPE TYROSINE-PROTEIN PHOSPHATASE"/>
    <property type="match status" value="1"/>
</dbReference>
<dbReference type="SMART" id="SM00404">
    <property type="entry name" value="PTPc_motif"/>
    <property type="match status" value="1"/>
</dbReference>
<dbReference type="SMART" id="SM00194">
    <property type="entry name" value="PTPc"/>
    <property type="match status" value="1"/>
</dbReference>
<dbReference type="PROSITE" id="PS50056">
    <property type="entry name" value="TYR_PHOSPHATASE_2"/>
    <property type="match status" value="1"/>
</dbReference>
<feature type="domain" description="Tyrosine specific protein phosphatases" evidence="7">
    <location>
        <begin position="169"/>
        <end position="244"/>
    </location>
</feature>
<dbReference type="GO" id="GO:0004725">
    <property type="term" value="F:protein tyrosine phosphatase activity"/>
    <property type="evidence" value="ECO:0007669"/>
    <property type="project" value="UniProtKB-EC"/>
</dbReference>
<dbReference type="InterPro" id="IPR050348">
    <property type="entry name" value="Protein-Tyr_Phosphatase"/>
</dbReference>
<proteinExistence type="predicted"/>
<dbReference type="PROSITE" id="PS50055">
    <property type="entry name" value="TYR_PHOSPHATASE_PTP"/>
    <property type="match status" value="1"/>
</dbReference>
<dbReference type="EC" id="3.1.3.48" evidence="1"/>
<dbReference type="EMBL" id="JAODUO010000010">
    <property type="protein sequence ID" value="KAK2193616.1"/>
    <property type="molecule type" value="Genomic_DNA"/>
</dbReference>
<evidence type="ECO:0000313" key="9">
    <source>
        <dbReference type="Proteomes" id="UP001209878"/>
    </source>
</evidence>
<reference evidence="8" key="1">
    <citation type="journal article" date="2023" name="Mol. Biol. Evol.">
        <title>Third-Generation Sequencing Reveals the Adaptive Role of the Epigenome in Three Deep-Sea Polychaetes.</title>
        <authorList>
            <person name="Perez M."/>
            <person name="Aroh O."/>
            <person name="Sun Y."/>
            <person name="Lan Y."/>
            <person name="Juniper S.K."/>
            <person name="Young C.R."/>
            <person name="Angers B."/>
            <person name="Qian P.Y."/>
        </authorList>
    </citation>
    <scope>NUCLEOTIDE SEQUENCE</scope>
    <source>
        <strain evidence="8">R07B-5</strain>
    </source>
</reference>
<name>A0AAD9ULC0_RIDPI</name>
<dbReference type="PROSITE" id="PS00383">
    <property type="entry name" value="TYR_PHOSPHATASE_1"/>
    <property type="match status" value="1"/>
</dbReference>
<evidence type="ECO:0000313" key="8">
    <source>
        <dbReference type="EMBL" id="KAK2193616.1"/>
    </source>
</evidence>
<evidence type="ECO:0000256" key="5">
    <source>
        <dbReference type="SAM" id="MobiDB-lite"/>
    </source>
</evidence>
<dbReference type="Gene3D" id="3.90.190.10">
    <property type="entry name" value="Protein tyrosine phosphatase superfamily"/>
    <property type="match status" value="1"/>
</dbReference>
<dbReference type="FunFam" id="3.90.190.10:FF:000102">
    <property type="entry name" value="Receptor-type tyrosine-protein phosphatase"/>
    <property type="match status" value="1"/>
</dbReference>
<gene>
    <name evidence="8" type="ORF">NP493_11g10026</name>
</gene>
<evidence type="ECO:0000256" key="2">
    <source>
        <dbReference type="ARBA" id="ARBA00022801"/>
    </source>
</evidence>
<dbReference type="Proteomes" id="UP001209878">
    <property type="component" value="Unassembled WGS sequence"/>
</dbReference>
<feature type="domain" description="Tyrosine-protein phosphatase" evidence="6">
    <location>
        <begin position="1"/>
        <end position="253"/>
    </location>
</feature>